<evidence type="ECO:0000313" key="2">
    <source>
        <dbReference type="Proteomes" id="UP000257109"/>
    </source>
</evidence>
<dbReference type="AlphaFoldDB" id="A0A371FXV7"/>
<name>A0A371FXV7_MUCPR</name>
<sequence>CTLLGSYIDELNVFLAYGEVQNIVVIVHFTKSNASKVIMRYNDLRMMYKKIHTQNCINSTKLTFNPECEEAVKQI</sequence>
<accession>A0A371FXV7</accession>
<gene>
    <name evidence="1" type="ORF">CR513_36073</name>
</gene>
<protein>
    <submittedName>
        <fullName evidence="1">Uncharacterized protein</fullName>
    </submittedName>
</protein>
<feature type="non-terminal residue" evidence="1">
    <location>
        <position position="1"/>
    </location>
</feature>
<feature type="non-terminal residue" evidence="1">
    <location>
        <position position="75"/>
    </location>
</feature>
<proteinExistence type="predicted"/>
<organism evidence="1 2">
    <name type="scientific">Mucuna pruriens</name>
    <name type="common">Velvet bean</name>
    <name type="synonym">Dolichos pruriens</name>
    <dbReference type="NCBI Taxonomy" id="157652"/>
    <lineage>
        <taxon>Eukaryota</taxon>
        <taxon>Viridiplantae</taxon>
        <taxon>Streptophyta</taxon>
        <taxon>Embryophyta</taxon>
        <taxon>Tracheophyta</taxon>
        <taxon>Spermatophyta</taxon>
        <taxon>Magnoliopsida</taxon>
        <taxon>eudicotyledons</taxon>
        <taxon>Gunneridae</taxon>
        <taxon>Pentapetalae</taxon>
        <taxon>rosids</taxon>
        <taxon>fabids</taxon>
        <taxon>Fabales</taxon>
        <taxon>Fabaceae</taxon>
        <taxon>Papilionoideae</taxon>
        <taxon>50 kb inversion clade</taxon>
        <taxon>NPAAA clade</taxon>
        <taxon>indigoferoid/millettioid clade</taxon>
        <taxon>Phaseoleae</taxon>
        <taxon>Mucuna</taxon>
    </lineage>
</organism>
<comment type="caution">
    <text evidence="1">The sequence shown here is derived from an EMBL/GenBank/DDBJ whole genome shotgun (WGS) entry which is preliminary data.</text>
</comment>
<dbReference type="EMBL" id="QJKJ01007467">
    <property type="protein sequence ID" value="RDX83060.1"/>
    <property type="molecule type" value="Genomic_DNA"/>
</dbReference>
<reference evidence="1" key="1">
    <citation type="submission" date="2018-05" db="EMBL/GenBank/DDBJ databases">
        <title>Draft genome of Mucuna pruriens seed.</title>
        <authorList>
            <person name="Nnadi N.E."/>
            <person name="Vos R."/>
            <person name="Hasami M.H."/>
            <person name="Devisetty U.K."/>
            <person name="Aguiy J.C."/>
        </authorList>
    </citation>
    <scope>NUCLEOTIDE SEQUENCE [LARGE SCALE GENOMIC DNA]</scope>
    <source>
        <strain evidence="1">JCA_2017</strain>
    </source>
</reference>
<keyword evidence="2" id="KW-1185">Reference proteome</keyword>
<dbReference type="OrthoDB" id="1435884at2759"/>
<dbReference type="Proteomes" id="UP000257109">
    <property type="component" value="Unassembled WGS sequence"/>
</dbReference>
<evidence type="ECO:0000313" key="1">
    <source>
        <dbReference type="EMBL" id="RDX83060.1"/>
    </source>
</evidence>